<sequence>MMSNLSYKQGYIKFTLENDSQIPIISSCLRSAAYYVLEEVVCDLSLPEPYLNDWSKIFSVLVNIYSSSYSPLEPKIIIILPQLFGEISRKNILDTADLIFSYESLSDIITEHLCEPHSYTFFEIPHTEPISMPILSSNLSANVMDAYDYSVLGGTFDHLHPGHMLLLTAAAIFSKKLIGIGITKESLLINKQGKECLQSFDYRCESVKSFLKKISPSVEVDTFELFDPVGPSGTNPIYQVVILTEEVEKAFELINKARETNGLNKLEKVVISLLTESHNKAGSTQIRNQIIESSRGRYCFLKERWYNLCKKLGIENRKIEYWWEMVSSQYNRKFRYYHTLNHIYQMYSLLDNYSNNYSQILELSIWFHDVIYYADYKGFHDDRNNEVKSKDLFINFCKDCGINECYSKVESYILATITHRPETTEEEELIFLDLDMSILGASEETYNEYSENIKREYSFYSDEDYRKGRCQVMQKFLERDHIYYSDYFRPMLENQARNNISREIDSLQNMT</sequence>
<dbReference type="GO" id="GO:0003824">
    <property type="term" value="F:catalytic activity"/>
    <property type="evidence" value="ECO:0007669"/>
    <property type="project" value="InterPro"/>
</dbReference>
<dbReference type="InterPro" id="IPR009218">
    <property type="entry name" value="HD_phosphohydro"/>
</dbReference>
<evidence type="ECO:0000313" key="3">
    <source>
        <dbReference type="Proteomes" id="UP001162131"/>
    </source>
</evidence>
<dbReference type="InterPro" id="IPR004821">
    <property type="entry name" value="Cyt_trans-like"/>
</dbReference>
<dbReference type="SUPFAM" id="SSF109604">
    <property type="entry name" value="HD-domain/PDEase-like"/>
    <property type="match status" value="1"/>
</dbReference>
<reference evidence="2" key="1">
    <citation type="submission" date="2021-09" db="EMBL/GenBank/DDBJ databases">
        <authorList>
            <consortium name="AG Swart"/>
            <person name="Singh M."/>
            <person name="Singh A."/>
            <person name="Seah K."/>
            <person name="Emmerich C."/>
        </authorList>
    </citation>
    <scope>NUCLEOTIDE SEQUENCE</scope>
    <source>
        <strain evidence="2">ATCC30299</strain>
    </source>
</reference>
<dbReference type="InterPro" id="IPR014729">
    <property type="entry name" value="Rossmann-like_a/b/a_fold"/>
</dbReference>
<proteinExistence type="predicted"/>
<feature type="domain" description="Cytidyltransferase-like" evidence="1">
    <location>
        <begin position="151"/>
        <end position="288"/>
    </location>
</feature>
<evidence type="ECO:0000313" key="2">
    <source>
        <dbReference type="EMBL" id="CAG9324504.1"/>
    </source>
</evidence>
<dbReference type="EMBL" id="CAJZBQ010000036">
    <property type="protein sequence ID" value="CAG9324504.1"/>
    <property type="molecule type" value="Genomic_DNA"/>
</dbReference>
<dbReference type="PANTHER" id="PTHR21174:SF0">
    <property type="entry name" value="HD PHOSPHOHYDROLASE FAMILY PROTEIN-RELATED"/>
    <property type="match status" value="1"/>
</dbReference>
<dbReference type="Gene3D" id="1.10.3210.10">
    <property type="entry name" value="Hypothetical protein af1432"/>
    <property type="match status" value="1"/>
</dbReference>
<gene>
    <name evidence="2" type="ORF">BSTOLATCC_MIC36290</name>
</gene>
<comment type="caution">
    <text evidence="2">The sequence shown here is derived from an EMBL/GenBank/DDBJ whole genome shotgun (WGS) entry which is preliminary data.</text>
</comment>
<name>A0AAU9J8J2_9CILI</name>
<protein>
    <recommendedName>
        <fullName evidence="1">Cytidyltransferase-like domain-containing protein</fullName>
    </recommendedName>
</protein>
<dbReference type="Proteomes" id="UP001162131">
    <property type="component" value="Unassembled WGS sequence"/>
</dbReference>
<evidence type="ECO:0000259" key="1">
    <source>
        <dbReference type="Pfam" id="PF01467"/>
    </source>
</evidence>
<dbReference type="Gene3D" id="3.40.50.620">
    <property type="entry name" value="HUPs"/>
    <property type="match status" value="1"/>
</dbReference>
<dbReference type="PANTHER" id="PTHR21174">
    <property type="match status" value="1"/>
</dbReference>
<dbReference type="AlphaFoldDB" id="A0AAU9J8J2"/>
<dbReference type="Pfam" id="PF01467">
    <property type="entry name" value="CTP_transf_like"/>
    <property type="match status" value="1"/>
</dbReference>
<accession>A0AAU9J8J2</accession>
<keyword evidence="3" id="KW-1185">Reference proteome</keyword>
<dbReference type="SUPFAM" id="SSF52374">
    <property type="entry name" value="Nucleotidylyl transferase"/>
    <property type="match status" value="1"/>
</dbReference>
<organism evidence="2 3">
    <name type="scientific">Blepharisma stoltei</name>
    <dbReference type="NCBI Taxonomy" id="1481888"/>
    <lineage>
        <taxon>Eukaryota</taxon>
        <taxon>Sar</taxon>
        <taxon>Alveolata</taxon>
        <taxon>Ciliophora</taxon>
        <taxon>Postciliodesmatophora</taxon>
        <taxon>Heterotrichea</taxon>
        <taxon>Heterotrichida</taxon>
        <taxon>Blepharismidae</taxon>
        <taxon>Blepharisma</taxon>
    </lineage>
</organism>